<dbReference type="FunFam" id="3.30.300.30:FF:000005">
    <property type="entry name" value="Acyl-coenzyme A synthetase ACSM5, mitochondrial"/>
    <property type="match status" value="1"/>
</dbReference>
<dbReference type="GO" id="GO:0004321">
    <property type="term" value="F:fatty-acyl-CoA synthase activity"/>
    <property type="evidence" value="ECO:0007669"/>
    <property type="project" value="TreeGrafter"/>
</dbReference>
<comment type="similarity">
    <text evidence="1">Belongs to the ATP-dependent AMP-binding enzyme family.</text>
</comment>
<keyword evidence="3" id="KW-0547">Nucleotide-binding</keyword>
<dbReference type="InterPro" id="IPR000873">
    <property type="entry name" value="AMP-dep_synth/lig_dom"/>
</dbReference>
<dbReference type="GO" id="GO:0015645">
    <property type="term" value="F:fatty acid ligase activity"/>
    <property type="evidence" value="ECO:0007669"/>
    <property type="project" value="TreeGrafter"/>
</dbReference>
<protein>
    <submittedName>
        <fullName evidence="7">Putative acetyl-CoA synthetase</fullName>
    </submittedName>
</protein>
<gene>
    <name evidence="7" type="ORF">UT11_C0010G0022</name>
</gene>
<dbReference type="InterPro" id="IPR045851">
    <property type="entry name" value="AMP-bd_C_sf"/>
</dbReference>
<dbReference type="PANTHER" id="PTHR43605:SF10">
    <property type="entry name" value="ACYL-COA SYNTHETASE MEDIUM CHAIN FAMILY MEMBER 3"/>
    <property type="match status" value="1"/>
</dbReference>
<evidence type="ECO:0000256" key="1">
    <source>
        <dbReference type="ARBA" id="ARBA00006432"/>
    </source>
</evidence>
<dbReference type="InterPro" id="IPR042099">
    <property type="entry name" value="ANL_N_sf"/>
</dbReference>
<proteinExistence type="inferred from homology"/>
<dbReference type="Proteomes" id="UP000033934">
    <property type="component" value="Unassembled WGS sequence"/>
</dbReference>
<evidence type="ECO:0000259" key="6">
    <source>
        <dbReference type="Pfam" id="PF13193"/>
    </source>
</evidence>
<dbReference type="AlphaFoldDB" id="A0A0G0LQK9"/>
<dbReference type="Gene3D" id="3.30.300.30">
    <property type="match status" value="1"/>
</dbReference>
<feature type="domain" description="AMP-binding enzyme C-terminal" evidence="6">
    <location>
        <begin position="168"/>
        <end position="246"/>
    </location>
</feature>
<feature type="domain" description="AMP-dependent synthetase/ligase" evidence="5">
    <location>
        <begin position="2"/>
        <end position="94"/>
    </location>
</feature>
<dbReference type="Gene3D" id="3.40.50.12780">
    <property type="entry name" value="N-terminal domain of ligase-like"/>
    <property type="match status" value="1"/>
</dbReference>
<reference evidence="7 8" key="1">
    <citation type="journal article" date="2015" name="Nature">
        <title>rRNA introns, odd ribosomes, and small enigmatic genomes across a large radiation of phyla.</title>
        <authorList>
            <person name="Brown C.T."/>
            <person name="Hug L.A."/>
            <person name="Thomas B.C."/>
            <person name="Sharon I."/>
            <person name="Castelle C.J."/>
            <person name="Singh A."/>
            <person name="Wilkins M.J."/>
            <person name="Williams K.H."/>
            <person name="Banfield J.F."/>
        </authorList>
    </citation>
    <scope>NUCLEOTIDE SEQUENCE [LARGE SCALE GENOMIC DNA]</scope>
</reference>
<evidence type="ECO:0000256" key="4">
    <source>
        <dbReference type="ARBA" id="ARBA00022840"/>
    </source>
</evidence>
<evidence type="ECO:0000256" key="2">
    <source>
        <dbReference type="ARBA" id="ARBA00022598"/>
    </source>
</evidence>
<feature type="non-terminal residue" evidence="7">
    <location>
        <position position="1"/>
    </location>
</feature>
<dbReference type="GO" id="GO:0016405">
    <property type="term" value="F:CoA-ligase activity"/>
    <property type="evidence" value="ECO:0007669"/>
    <property type="project" value="UniProtKB-ARBA"/>
</dbReference>
<evidence type="ECO:0000256" key="3">
    <source>
        <dbReference type="ARBA" id="ARBA00022741"/>
    </source>
</evidence>
<accession>A0A0G0LQK9</accession>
<keyword evidence="2" id="KW-0436">Ligase</keyword>
<dbReference type="PANTHER" id="PTHR43605">
    <property type="entry name" value="ACYL-COENZYME A SYNTHETASE"/>
    <property type="match status" value="1"/>
</dbReference>
<sequence length="270" mass="30330">ALRYMTSVGEPLNPEAVEWGVRAFGLPFHDNWWQTECGGICIANYPSMDIKPGSMGKPIPGVVADIVDDFGRIQKLGIEGHLALKPGWPGMMRAIWRRPVKYHSYFMKKSPVKRNRDEEGEFEGVEPKKADWYISGDRALKDKDGYFWFIGRADDVIKTAGERVGPFEVESSLMEHKAVAEAGVIGVPDPDRGEIVKAFVVLKPGFKPSEKLGIELAQFVKRHLAGHAYPREVDFRKTLPKTRSGKIMRRVLKAEELGLPIGDTSTMEEY</sequence>
<dbReference type="PATRIC" id="fig|1618334.3.peg.211"/>
<evidence type="ECO:0000313" key="8">
    <source>
        <dbReference type="Proteomes" id="UP000033934"/>
    </source>
</evidence>
<keyword evidence="4" id="KW-0067">ATP-binding</keyword>
<dbReference type="Pfam" id="PF00501">
    <property type="entry name" value="AMP-binding"/>
    <property type="match status" value="1"/>
</dbReference>
<evidence type="ECO:0000259" key="5">
    <source>
        <dbReference type="Pfam" id="PF00501"/>
    </source>
</evidence>
<name>A0A0G0LQK9_9BACT</name>
<dbReference type="InterPro" id="IPR025110">
    <property type="entry name" value="AMP-bd_C"/>
</dbReference>
<dbReference type="GO" id="GO:0006637">
    <property type="term" value="P:acyl-CoA metabolic process"/>
    <property type="evidence" value="ECO:0007669"/>
    <property type="project" value="TreeGrafter"/>
</dbReference>
<dbReference type="SUPFAM" id="SSF56801">
    <property type="entry name" value="Acetyl-CoA synthetase-like"/>
    <property type="match status" value="1"/>
</dbReference>
<dbReference type="GO" id="GO:0006633">
    <property type="term" value="P:fatty acid biosynthetic process"/>
    <property type="evidence" value="ECO:0007669"/>
    <property type="project" value="TreeGrafter"/>
</dbReference>
<evidence type="ECO:0000313" key="7">
    <source>
        <dbReference type="EMBL" id="KKQ90260.1"/>
    </source>
</evidence>
<dbReference type="InterPro" id="IPR051087">
    <property type="entry name" value="Mitochondrial_ACSM"/>
</dbReference>
<dbReference type="GO" id="GO:0005524">
    <property type="term" value="F:ATP binding"/>
    <property type="evidence" value="ECO:0007669"/>
    <property type="project" value="UniProtKB-KW"/>
</dbReference>
<dbReference type="EMBL" id="LBVO01000010">
    <property type="protein sequence ID" value="KKQ90260.1"/>
    <property type="molecule type" value="Genomic_DNA"/>
</dbReference>
<dbReference type="Pfam" id="PF13193">
    <property type="entry name" value="AMP-binding_C"/>
    <property type="match status" value="1"/>
</dbReference>
<comment type="caution">
    <text evidence="7">The sequence shown here is derived from an EMBL/GenBank/DDBJ whole genome shotgun (WGS) entry which is preliminary data.</text>
</comment>
<organism evidence="7 8">
    <name type="scientific">Berkelbacteria bacterium GW2011_GWA2_38_9</name>
    <dbReference type="NCBI Taxonomy" id="1618334"/>
    <lineage>
        <taxon>Bacteria</taxon>
        <taxon>Candidatus Berkelbacteria</taxon>
    </lineage>
</organism>